<dbReference type="Proteomes" id="UP000046392">
    <property type="component" value="Unplaced"/>
</dbReference>
<dbReference type="InterPro" id="IPR037238">
    <property type="entry name" value="YbiA-like_sf"/>
</dbReference>
<protein>
    <submittedName>
        <fullName evidence="2">Uncharacterized protein</fullName>
    </submittedName>
</protein>
<sequence length="138" mass="16136">MDRGKLLPALRFNFYISPFHDDSINLTFNCVEQYYQFFNAITFADSQSAHMIMTSYSPFACKTLRLKFSVPENKEMLKHYYLDGMKKKVFVEVTNNMYWGKKDVVLKTHNINNSEDGLNTLGQMLTSLAEEFFITDNQ</sequence>
<dbReference type="AlphaFoldDB" id="A0A0N5CDU8"/>
<dbReference type="Gene3D" id="1.10.357.40">
    <property type="entry name" value="YbiA-like"/>
    <property type="match status" value="1"/>
</dbReference>
<dbReference type="SUPFAM" id="SSF143990">
    <property type="entry name" value="YbiA-like"/>
    <property type="match status" value="1"/>
</dbReference>
<evidence type="ECO:0000313" key="1">
    <source>
        <dbReference type="Proteomes" id="UP000046392"/>
    </source>
</evidence>
<proteinExistence type="predicted"/>
<evidence type="ECO:0000313" key="2">
    <source>
        <dbReference type="WBParaSite" id="SPAL_0001604068.1"/>
    </source>
</evidence>
<keyword evidence="1" id="KW-1185">Reference proteome</keyword>
<dbReference type="WBParaSite" id="SPAL_0001604068.1">
    <property type="protein sequence ID" value="SPAL_0001604068.1"/>
    <property type="gene ID" value="SPAL_0001604068"/>
</dbReference>
<organism evidence="1 2">
    <name type="scientific">Strongyloides papillosus</name>
    <name type="common">Intestinal threadworm</name>
    <dbReference type="NCBI Taxonomy" id="174720"/>
    <lineage>
        <taxon>Eukaryota</taxon>
        <taxon>Metazoa</taxon>
        <taxon>Ecdysozoa</taxon>
        <taxon>Nematoda</taxon>
        <taxon>Chromadorea</taxon>
        <taxon>Rhabditida</taxon>
        <taxon>Tylenchina</taxon>
        <taxon>Panagrolaimomorpha</taxon>
        <taxon>Strongyloidoidea</taxon>
        <taxon>Strongyloididae</taxon>
        <taxon>Strongyloides</taxon>
    </lineage>
</organism>
<reference evidence="2" key="1">
    <citation type="submission" date="2017-02" db="UniProtKB">
        <authorList>
            <consortium name="WormBaseParasite"/>
        </authorList>
    </citation>
    <scope>IDENTIFICATION</scope>
</reference>
<name>A0A0N5CDU8_STREA</name>
<accession>A0A0N5CDU8</accession>